<sequence length="180" mass="20288">MPSSPSSNKVLIVKNDINTKSPRRKSRLKFDFPIETLIALSKFRQDEAARILGVASITLKRNCQRKKYRWPYRTIKAQHRREARLTAQKQHVDKTVVELSLPPPELLLSLKNASLFSRSPSSVSGLVPSVSSKPKARPQPPLTYATVTSEIPPQLPPLRLLLQNLRMQSLHATLPRLSIA</sequence>
<evidence type="ECO:0000256" key="3">
    <source>
        <dbReference type="ARBA" id="ARBA00023163"/>
    </source>
</evidence>
<proteinExistence type="predicted"/>
<feature type="domain" description="RWP-RK" evidence="5">
    <location>
        <begin position="15"/>
        <end position="98"/>
    </location>
</feature>
<evidence type="ECO:0000256" key="4">
    <source>
        <dbReference type="ARBA" id="ARBA00023242"/>
    </source>
</evidence>
<evidence type="ECO:0000313" key="6">
    <source>
        <dbReference type="EMBL" id="CAH0491887.1"/>
    </source>
</evidence>
<reference evidence="6 9" key="1">
    <citation type="submission" date="2021-11" db="EMBL/GenBank/DDBJ databases">
        <authorList>
            <person name="Islam A."/>
            <person name="Islam S."/>
            <person name="Flora M.S."/>
            <person name="Rahman M."/>
            <person name="Ziaur R.M."/>
            <person name="Epstein J.H."/>
            <person name="Hassan M."/>
            <person name="Klassen M."/>
            <person name="Woodard K."/>
            <person name="Webb A."/>
            <person name="Webby R.J."/>
            <person name="El Zowalaty M.E."/>
        </authorList>
    </citation>
    <scope>NUCLEOTIDE SEQUENCE [LARGE SCALE GENOMIC DNA]</scope>
    <source>
        <strain evidence="6">Pf1</strain>
    </source>
</reference>
<evidence type="ECO:0000259" key="5">
    <source>
        <dbReference type="PROSITE" id="PS51519"/>
    </source>
</evidence>
<accession>A0AAV0T8J0</accession>
<keyword evidence="1" id="KW-0805">Transcription regulation</keyword>
<keyword evidence="3" id="KW-0804">Transcription</keyword>
<keyword evidence="2" id="KW-0238">DNA-binding</keyword>
<dbReference type="EMBL" id="CANTFK010000430">
    <property type="protein sequence ID" value="CAI5716626.1"/>
    <property type="molecule type" value="Genomic_DNA"/>
</dbReference>
<evidence type="ECO:0000313" key="8">
    <source>
        <dbReference type="EMBL" id="CAI5727383.1"/>
    </source>
</evidence>
<evidence type="ECO:0000313" key="9">
    <source>
        <dbReference type="Proteomes" id="UP001157938"/>
    </source>
</evidence>
<comment type="caution">
    <text evidence="7">The sequence shown here is derived from an EMBL/GenBank/DDBJ whole genome shotgun (WGS) entry which is preliminary data.</text>
</comment>
<name>A0AAV0T8J0_9STRA</name>
<gene>
    <name evidence="6" type="ORF">PFR001_LOCUS7123</name>
    <name evidence="7" type="ORF">PFR002_LOCUS3309</name>
    <name evidence="8" type="ORF">PFR002_LOCUS5562</name>
</gene>
<dbReference type="EMBL" id="CAKLBC010001409">
    <property type="protein sequence ID" value="CAH0491887.1"/>
    <property type="molecule type" value="Genomic_DNA"/>
</dbReference>
<evidence type="ECO:0000313" key="10">
    <source>
        <dbReference type="Proteomes" id="UP001159659"/>
    </source>
</evidence>
<evidence type="ECO:0000313" key="7">
    <source>
        <dbReference type="EMBL" id="CAI5716626.1"/>
    </source>
</evidence>
<dbReference type="PROSITE" id="PS51519">
    <property type="entry name" value="RWP_RK"/>
    <property type="match status" value="1"/>
</dbReference>
<dbReference type="EMBL" id="CANTFK010000785">
    <property type="protein sequence ID" value="CAI5727383.1"/>
    <property type="molecule type" value="Genomic_DNA"/>
</dbReference>
<dbReference type="Proteomes" id="UP001157938">
    <property type="component" value="Unassembled WGS sequence"/>
</dbReference>
<dbReference type="AlphaFoldDB" id="A0AAV0T8J0"/>
<keyword evidence="4" id="KW-0539">Nucleus</keyword>
<reference evidence="7" key="2">
    <citation type="submission" date="2022-12" db="EMBL/GenBank/DDBJ databases">
        <authorList>
            <person name="Webb A."/>
        </authorList>
    </citation>
    <scope>NUCLEOTIDE SEQUENCE</scope>
    <source>
        <strain evidence="7">Pf2</strain>
    </source>
</reference>
<keyword evidence="9" id="KW-1185">Reference proteome</keyword>
<evidence type="ECO:0000256" key="1">
    <source>
        <dbReference type="ARBA" id="ARBA00023015"/>
    </source>
</evidence>
<organism evidence="7 10">
    <name type="scientific">Peronospora farinosa</name>
    <dbReference type="NCBI Taxonomy" id="134698"/>
    <lineage>
        <taxon>Eukaryota</taxon>
        <taxon>Sar</taxon>
        <taxon>Stramenopiles</taxon>
        <taxon>Oomycota</taxon>
        <taxon>Peronosporomycetes</taxon>
        <taxon>Peronosporales</taxon>
        <taxon>Peronosporaceae</taxon>
        <taxon>Peronospora</taxon>
    </lineage>
</organism>
<evidence type="ECO:0000256" key="2">
    <source>
        <dbReference type="ARBA" id="ARBA00023125"/>
    </source>
</evidence>
<protein>
    <recommendedName>
        <fullName evidence="5">RWP-RK domain-containing protein</fullName>
    </recommendedName>
</protein>
<dbReference type="InterPro" id="IPR003035">
    <property type="entry name" value="RWP-RK_dom"/>
</dbReference>
<dbReference type="GO" id="GO:0003677">
    <property type="term" value="F:DNA binding"/>
    <property type="evidence" value="ECO:0007669"/>
    <property type="project" value="UniProtKB-KW"/>
</dbReference>
<dbReference type="Proteomes" id="UP001159659">
    <property type="component" value="Unassembled WGS sequence"/>
</dbReference>